<dbReference type="PANTHER" id="PTHR33198:SF19">
    <property type="entry name" value="CCHC-TYPE DOMAIN-CONTAINING PROTEIN"/>
    <property type="match status" value="1"/>
</dbReference>
<name>A0AAN7QNJ7_9COLE</name>
<dbReference type="EMBL" id="JARPUR010000001">
    <property type="protein sequence ID" value="KAK4886248.1"/>
    <property type="molecule type" value="Genomic_DNA"/>
</dbReference>
<evidence type="ECO:0000313" key="2">
    <source>
        <dbReference type="Proteomes" id="UP001353858"/>
    </source>
</evidence>
<organism evidence="1 2">
    <name type="scientific">Aquatica leii</name>
    <dbReference type="NCBI Taxonomy" id="1421715"/>
    <lineage>
        <taxon>Eukaryota</taxon>
        <taxon>Metazoa</taxon>
        <taxon>Ecdysozoa</taxon>
        <taxon>Arthropoda</taxon>
        <taxon>Hexapoda</taxon>
        <taxon>Insecta</taxon>
        <taxon>Pterygota</taxon>
        <taxon>Neoptera</taxon>
        <taxon>Endopterygota</taxon>
        <taxon>Coleoptera</taxon>
        <taxon>Polyphaga</taxon>
        <taxon>Elateriformia</taxon>
        <taxon>Elateroidea</taxon>
        <taxon>Lampyridae</taxon>
        <taxon>Luciolinae</taxon>
        <taxon>Aquatica</taxon>
    </lineage>
</organism>
<reference evidence="2" key="1">
    <citation type="submission" date="2023-01" db="EMBL/GenBank/DDBJ databases">
        <title>Key to firefly adult light organ development and bioluminescence: homeobox transcription factors regulate luciferase expression and transportation to peroxisome.</title>
        <authorList>
            <person name="Fu X."/>
        </authorList>
    </citation>
    <scope>NUCLEOTIDE SEQUENCE [LARGE SCALE GENOMIC DNA]</scope>
</reference>
<comment type="caution">
    <text evidence="1">The sequence shown here is derived from an EMBL/GenBank/DDBJ whole genome shotgun (WGS) entry which is preliminary data.</text>
</comment>
<sequence>MAVSGGNVGHLREFDPANSDWSIFKRRIENYFAANDIKDDNRKAAILLNVLNEDAYKLVFNLCLPVEPEKSKYSELIKLLSEHFKPSVSVFSARYKFYNSRKNVNESAREWSARIRNLAALCNFEDEQLELVLRDHFVIGYDKGSVQDRLFEEKKTLTFKAAVEIAIAKSTTFPPGVEREISIKKEPEIFHVKNKDRTKPSTSQACYQYPQRPNNINRSKQVFHIKCKVCGRKNHFTDKCSFRECICHICDIKGHLAPMCPNKKNNKNKQNFVNNKVSQNYLESDYSLFNLDCTINKRFKTRVCFSFILKVYKNITVVVYTGDINRYQHNNASISLVSLYFCNYEKQVKLYA</sequence>
<evidence type="ECO:0000313" key="1">
    <source>
        <dbReference type="EMBL" id="KAK4886248.1"/>
    </source>
</evidence>
<protein>
    <recommendedName>
        <fullName evidence="3">CCHC-type domain-containing protein</fullName>
    </recommendedName>
</protein>
<proteinExistence type="predicted"/>
<dbReference type="Gene3D" id="4.10.60.10">
    <property type="entry name" value="Zinc finger, CCHC-type"/>
    <property type="match status" value="1"/>
</dbReference>
<gene>
    <name evidence="1" type="ORF">RN001_002519</name>
</gene>
<dbReference type="Proteomes" id="UP001353858">
    <property type="component" value="Unassembled WGS sequence"/>
</dbReference>
<accession>A0AAN7QNJ7</accession>
<dbReference type="AlphaFoldDB" id="A0AAN7QNJ7"/>
<dbReference type="PANTHER" id="PTHR33198">
    <property type="entry name" value="ANK_REP_REGION DOMAIN-CONTAINING PROTEIN-RELATED"/>
    <property type="match status" value="1"/>
</dbReference>
<evidence type="ECO:0008006" key="3">
    <source>
        <dbReference type="Google" id="ProtNLM"/>
    </source>
</evidence>
<keyword evidence="2" id="KW-1185">Reference proteome</keyword>